<dbReference type="PROSITE" id="PS00627">
    <property type="entry name" value="GHMP_KINASES_ATP"/>
    <property type="match status" value="1"/>
</dbReference>
<evidence type="ECO:0000256" key="8">
    <source>
        <dbReference type="ARBA" id="ARBA00022741"/>
    </source>
</evidence>
<dbReference type="NCBIfam" id="TIGR00191">
    <property type="entry name" value="thrB"/>
    <property type="match status" value="1"/>
</dbReference>
<evidence type="ECO:0000256" key="12">
    <source>
        <dbReference type="ARBA" id="ARBA00049954"/>
    </source>
</evidence>
<proteinExistence type="inferred from homology"/>
<evidence type="ECO:0000256" key="13">
    <source>
        <dbReference type="HAMAP-Rule" id="MF_00384"/>
    </source>
</evidence>
<dbReference type="InterPro" id="IPR000870">
    <property type="entry name" value="Homoserine_kinase"/>
</dbReference>
<dbReference type="AlphaFoldDB" id="A0A2A5RYC7"/>
<feature type="domain" description="GHMP kinase N-terminal" evidence="14">
    <location>
        <begin position="57"/>
        <end position="134"/>
    </location>
</feature>
<evidence type="ECO:0000256" key="7">
    <source>
        <dbReference type="ARBA" id="ARBA00022697"/>
    </source>
</evidence>
<dbReference type="InterPro" id="IPR014721">
    <property type="entry name" value="Ribsml_uS5_D2-typ_fold_subgr"/>
</dbReference>
<comment type="pathway">
    <text evidence="1 13">Amino-acid biosynthesis; L-threonine biosynthesis; L-threonine from L-aspartate: step 4/5.</text>
</comment>
<evidence type="ECO:0000256" key="2">
    <source>
        <dbReference type="ARBA" id="ARBA00007370"/>
    </source>
</evidence>
<dbReference type="SUPFAM" id="SSF54211">
    <property type="entry name" value="Ribosomal protein S5 domain 2-like"/>
    <property type="match status" value="1"/>
</dbReference>
<dbReference type="HAMAP" id="MF_00384">
    <property type="entry name" value="Homoser_kinase"/>
    <property type="match status" value="1"/>
</dbReference>
<dbReference type="SUPFAM" id="SSF55060">
    <property type="entry name" value="GHMP Kinase, C-terminal domain"/>
    <property type="match status" value="1"/>
</dbReference>
<evidence type="ECO:0000256" key="9">
    <source>
        <dbReference type="ARBA" id="ARBA00022777"/>
    </source>
</evidence>
<dbReference type="PANTHER" id="PTHR20861">
    <property type="entry name" value="HOMOSERINE/4-DIPHOSPHOCYTIDYL-2-C-METHYL-D-ERYTHRITOL KINASE"/>
    <property type="match status" value="1"/>
</dbReference>
<evidence type="ECO:0000256" key="6">
    <source>
        <dbReference type="ARBA" id="ARBA00022679"/>
    </source>
</evidence>
<name>A0A2A5RYC7_9LACT</name>
<dbReference type="GO" id="GO:0009088">
    <property type="term" value="P:threonine biosynthetic process"/>
    <property type="evidence" value="ECO:0007669"/>
    <property type="project" value="UniProtKB-UniRule"/>
</dbReference>
<dbReference type="InterPro" id="IPR013750">
    <property type="entry name" value="GHMP_kinase_C_dom"/>
</dbReference>
<evidence type="ECO:0000313" key="17">
    <source>
        <dbReference type="Proteomes" id="UP000242246"/>
    </source>
</evidence>
<dbReference type="EMBL" id="JXJX01000009">
    <property type="protein sequence ID" value="PCS06239.1"/>
    <property type="molecule type" value="Genomic_DNA"/>
</dbReference>
<dbReference type="UniPathway" id="UPA00050">
    <property type="reaction ID" value="UER00064"/>
</dbReference>
<keyword evidence="10 13" id="KW-0067">ATP-binding</keyword>
<keyword evidence="9 13" id="KW-0418">Kinase</keyword>
<evidence type="ECO:0000256" key="1">
    <source>
        <dbReference type="ARBA" id="ARBA00005015"/>
    </source>
</evidence>
<sequence length="290" mass="30687">MTLTISVPATSANLGPGFDSVGLAVSRFLKIEVLNPLEKWVIHHDLGSDVPSDENNLLIQTALQVEPNLTPHEIKMTSDIPLARGLGSSSSVIVAGIELANQLAHLALSDAEKLAIASEVEGHPDNVAPAILGGLVIAHSAAGETHYVAAKMPETGLLAFIPDYELKTSDSRNALPDSFDYKASVAASSVANVAIAALLTGDMTLAGQLMSQDKFHEPYRRHLVPEFDRIRTIASDKGAYVTYLSGAGPTVMVLATPDKIKLIKAALETEKLPGQLVELSVDTLGVKVEN</sequence>
<evidence type="ECO:0000313" key="16">
    <source>
        <dbReference type="EMBL" id="PCS06239.1"/>
    </source>
</evidence>
<dbReference type="InterPro" id="IPR020568">
    <property type="entry name" value="Ribosomal_Su5_D2-typ_SF"/>
</dbReference>
<dbReference type="GO" id="GO:0005737">
    <property type="term" value="C:cytoplasm"/>
    <property type="evidence" value="ECO:0007669"/>
    <property type="project" value="UniProtKB-SubCell"/>
</dbReference>
<keyword evidence="13" id="KW-0963">Cytoplasm</keyword>
<dbReference type="InterPro" id="IPR036554">
    <property type="entry name" value="GHMP_kinase_C_sf"/>
</dbReference>
<evidence type="ECO:0000256" key="3">
    <source>
        <dbReference type="ARBA" id="ARBA00012078"/>
    </source>
</evidence>
<evidence type="ECO:0000256" key="10">
    <source>
        <dbReference type="ARBA" id="ARBA00022840"/>
    </source>
</evidence>
<dbReference type="InterPro" id="IPR006203">
    <property type="entry name" value="GHMP_knse_ATP-bd_CS"/>
</dbReference>
<evidence type="ECO:0000256" key="5">
    <source>
        <dbReference type="ARBA" id="ARBA00022605"/>
    </source>
</evidence>
<comment type="subcellular location">
    <subcellularLocation>
        <location evidence="13">Cytoplasm</location>
    </subcellularLocation>
</comment>
<comment type="caution">
    <text evidence="16">The sequence shown here is derived from an EMBL/GenBank/DDBJ whole genome shotgun (WGS) entry which is preliminary data.</text>
</comment>
<keyword evidence="6 13" id="KW-0808">Transferase</keyword>
<dbReference type="PANTHER" id="PTHR20861:SF1">
    <property type="entry name" value="HOMOSERINE KINASE"/>
    <property type="match status" value="1"/>
</dbReference>
<accession>A0A2A5RYC7</accession>
<keyword evidence="8 13" id="KW-0547">Nucleotide-binding</keyword>
<dbReference type="PRINTS" id="PR00958">
    <property type="entry name" value="HOMSERKINASE"/>
</dbReference>
<comment type="catalytic activity">
    <reaction evidence="11 13">
        <text>L-homoserine + ATP = O-phospho-L-homoserine + ADP + H(+)</text>
        <dbReference type="Rhea" id="RHEA:13985"/>
        <dbReference type="ChEBI" id="CHEBI:15378"/>
        <dbReference type="ChEBI" id="CHEBI:30616"/>
        <dbReference type="ChEBI" id="CHEBI:57476"/>
        <dbReference type="ChEBI" id="CHEBI:57590"/>
        <dbReference type="ChEBI" id="CHEBI:456216"/>
        <dbReference type="EC" id="2.7.1.39"/>
    </reaction>
</comment>
<comment type="similarity">
    <text evidence="2 13">Belongs to the GHMP kinase family. Homoserine kinase subfamily.</text>
</comment>
<keyword evidence="5 13" id="KW-0028">Amino-acid biosynthesis</keyword>
<keyword evidence="7 13" id="KW-0791">Threonine biosynthesis</keyword>
<comment type="function">
    <text evidence="12 13">Catalyzes the ATP-dependent phosphorylation of L-homoserine to L-homoserine phosphate.</text>
</comment>
<dbReference type="GO" id="GO:0005524">
    <property type="term" value="F:ATP binding"/>
    <property type="evidence" value="ECO:0007669"/>
    <property type="project" value="UniProtKB-UniRule"/>
</dbReference>
<gene>
    <name evidence="13" type="primary">thrB</name>
    <name evidence="16" type="ORF">RU87_GL001760</name>
</gene>
<organism evidence="16 17">
    <name type="scientific">Pseudolactococcus plantarum</name>
    <dbReference type="NCBI Taxonomy" id="1365"/>
    <lineage>
        <taxon>Bacteria</taxon>
        <taxon>Bacillati</taxon>
        <taxon>Bacillota</taxon>
        <taxon>Bacilli</taxon>
        <taxon>Lactobacillales</taxon>
        <taxon>Streptococcaceae</taxon>
        <taxon>Pseudolactococcus</taxon>
    </lineage>
</organism>
<feature type="binding site" evidence="13">
    <location>
        <begin position="81"/>
        <end position="91"/>
    </location>
    <ligand>
        <name>ATP</name>
        <dbReference type="ChEBI" id="CHEBI:30616"/>
    </ligand>
</feature>
<protein>
    <recommendedName>
        <fullName evidence="4 13">Homoserine kinase</fullName>
        <shortName evidence="13">HK</shortName>
        <shortName evidence="13">HSK</shortName>
        <ecNumber evidence="3 13">2.7.1.39</ecNumber>
    </recommendedName>
</protein>
<reference evidence="16 17" key="1">
    <citation type="submission" date="2014-12" db="EMBL/GenBank/DDBJ databases">
        <title>Draft genome sequences of 10 type strains of Lactococcus.</title>
        <authorList>
            <person name="Sun Z."/>
            <person name="Zhong Z."/>
            <person name="Liu W."/>
            <person name="Zhang W."/>
            <person name="Zhang H."/>
        </authorList>
    </citation>
    <scope>NUCLEOTIDE SEQUENCE [LARGE SCALE GENOMIC DNA]</scope>
    <source>
        <strain evidence="16 17">DSM 20686</strain>
    </source>
</reference>
<dbReference type="Gene3D" id="3.30.70.890">
    <property type="entry name" value="GHMP kinase, C-terminal domain"/>
    <property type="match status" value="1"/>
</dbReference>
<dbReference type="GO" id="GO:0004413">
    <property type="term" value="F:homoserine kinase activity"/>
    <property type="evidence" value="ECO:0007669"/>
    <property type="project" value="UniProtKB-UniRule"/>
</dbReference>
<dbReference type="Pfam" id="PF00288">
    <property type="entry name" value="GHMP_kinases_N"/>
    <property type="match status" value="1"/>
</dbReference>
<evidence type="ECO:0000259" key="14">
    <source>
        <dbReference type="Pfam" id="PF00288"/>
    </source>
</evidence>
<dbReference type="PIRSF" id="PIRSF000676">
    <property type="entry name" value="Homoser_kin"/>
    <property type="match status" value="1"/>
</dbReference>
<keyword evidence="17" id="KW-1185">Reference proteome</keyword>
<feature type="domain" description="GHMP kinase C-terminal" evidence="15">
    <location>
        <begin position="194"/>
        <end position="270"/>
    </location>
</feature>
<dbReference type="STRING" id="1348632.GCA_001591745_01338"/>
<evidence type="ECO:0000256" key="11">
    <source>
        <dbReference type="ARBA" id="ARBA00049375"/>
    </source>
</evidence>
<dbReference type="InterPro" id="IPR006204">
    <property type="entry name" value="GHMP_kinase_N_dom"/>
</dbReference>
<evidence type="ECO:0000256" key="4">
    <source>
        <dbReference type="ARBA" id="ARBA00017858"/>
    </source>
</evidence>
<dbReference type="Pfam" id="PF08544">
    <property type="entry name" value="GHMP_kinases_C"/>
    <property type="match status" value="1"/>
</dbReference>
<dbReference type="EC" id="2.7.1.39" evidence="3 13"/>
<evidence type="ECO:0000259" key="15">
    <source>
        <dbReference type="Pfam" id="PF08544"/>
    </source>
</evidence>
<dbReference type="Gene3D" id="3.30.230.10">
    <property type="match status" value="1"/>
</dbReference>
<dbReference type="Proteomes" id="UP000242246">
    <property type="component" value="Unassembled WGS sequence"/>
</dbReference>